<dbReference type="InterPro" id="IPR002903">
    <property type="entry name" value="RsmH"/>
</dbReference>
<dbReference type="EMBL" id="AP018042">
    <property type="protein sequence ID" value="BAX80613.1"/>
    <property type="molecule type" value="Genomic_DNA"/>
</dbReference>
<name>A0A1Y1CKN5_9BACT</name>
<keyword evidence="6" id="KW-0963">Cytoplasm</keyword>
<comment type="function">
    <text evidence="6">Specifically methylates the N4 position of cytidine in position 1402 (C1402) of 16S rRNA.</text>
</comment>
<feature type="binding site" evidence="6">
    <location>
        <position position="74"/>
    </location>
    <ligand>
        <name>S-adenosyl-L-methionine</name>
        <dbReference type="ChEBI" id="CHEBI:59789"/>
    </ligand>
</feature>
<evidence type="ECO:0000256" key="6">
    <source>
        <dbReference type="HAMAP-Rule" id="MF_01007"/>
    </source>
</evidence>
<keyword evidence="5 6" id="KW-0949">S-adenosyl-L-methionine</keyword>
<keyword evidence="4 6" id="KW-0808">Transferase</keyword>
<dbReference type="GO" id="GO:0071424">
    <property type="term" value="F:rRNA (cytosine-N4-)-methyltransferase activity"/>
    <property type="evidence" value="ECO:0007669"/>
    <property type="project" value="UniProtKB-UniRule"/>
</dbReference>
<feature type="binding site" evidence="6">
    <location>
        <position position="95"/>
    </location>
    <ligand>
        <name>S-adenosyl-L-methionine</name>
        <dbReference type="ChEBI" id="CHEBI:59789"/>
    </ligand>
</feature>
<gene>
    <name evidence="6" type="primary">rsmH</name>
    <name evidence="7" type="ORF">ALGA_2281</name>
</gene>
<evidence type="ECO:0000256" key="3">
    <source>
        <dbReference type="ARBA" id="ARBA00022603"/>
    </source>
</evidence>
<dbReference type="NCBIfam" id="TIGR00006">
    <property type="entry name" value="16S rRNA (cytosine(1402)-N(4))-methyltransferase RsmH"/>
    <property type="match status" value="1"/>
</dbReference>
<dbReference type="InterPro" id="IPR023397">
    <property type="entry name" value="SAM-dep_MeTrfase_MraW_recog"/>
</dbReference>
<feature type="binding site" evidence="6">
    <location>
        <position position="52"/>
    </location>
    <ligand>
        <name>S-adenosyl-L-methionine</name>
        <dbReference type="ChEBI" id="CHEBI:59789"/>
    </ligand>
</feature>
<dbReference type="GO" id="GO:0070475">
    <property type="term" value="P:rRNA base methylation"/>
    <property type="evidence" value="ECO:0007669"/>
    <property type="project" value="UniProtKB-UniRule"/>
</dbReference>
<comment type="subcellular location">
    <subcellularLocation>
        <location evidence="6">Cytoplasm</location>
    </subcellularLocation>
</comment>
<evidence type="ECO:0000256" key="4">
    <source>
        <dbReference type="ARBA" id="ARBA00022679"/>
    </source>
</evidence>
<evidence type="ECO:0000313" key="7">
    <source>
        <dbReference type="EMBL" id="BAX80613.1"/>
    </source>
</evidence>
<comment type="caution">
    <text evidence="6">Lacks conserved residue(s) required for the propagation of feature annotation.</text>
</comment>
<organism evidence="7 8">
    <name type="scientific">Labilibaculum antarcticum</name>
    <dbReference type="NCBI Taxonomy" id="1717717"/>
    <lineage>
        <taxon>Bacteria</taxon>
        <taxon>Pseudomonadati</taxon>
        <taxon>Bacteroidota</taxon>
        <taxon>Bacteroidia</taxon>
        <taxon>Marinilabiliales</taxon>
        <taxon>Marinifilaceae</taxon>
        <taxon>Labilibaculum</taxon>
    </lineage>
</organism>
<dbReference type="InterPro" id="IPR029063">
    <property type="entry name" value="SAM-dependent_MTases_sf"/>
</dbReference>
<dbReference type="Pfam" id="PF01795">
    <property type="entry name" value="Methyltransf_5"/>
    <property type="match status" value="1"/>
</dbReference>
<dbReference type="AlphaFoldDB" id="A0A1Y1CKN5"/>
<comment type="catalytic activity">
    <reaction evidence="6">
        <text>cytidine(1402) in 16S rRNA + S-adenosyl-L-methionine = N(4)-methylcytidine(1402) in 16S rRNA + S-adenosyl-L-homocysteine + H(+)</text>
        <dbReference type="Rhea" id="RHEA:42928"/>
        <dbReference type="Rhea" id="RHEA-COMP:10286"/>
        <dbReference type="Rhea" id="RHEA-COMP:10287"/>
        <dbReference type="ChEBI" id="CHEBI:15378"/>
        <dbReference type="ChEBI" id="CHEBI:57856"/>
        <dbReference type="ChEBI" id="CHEBI:59789"/>
        <dbReference type="ChEBI" id="CHEBI:74506"/>
        <dbReference type="ChEBI" id="CHEBI:82748"/>
        <dbReference type="EC" id="2.1.1.199"/>
    </reaction>
</comment>
<keyword evidence="3 6" id="KW-0489">Methyltransferase</keyword>
<keyword evidence="2 6" id="KW-0698">rRNA processing</keyword>
<evidence type="ECO:0000256" key="2">
    <source>
        <dbReference type="ARBA" id="ARBA00022552"/>
    </source>
</evidence>
<reference evidence="8" key="2">
    <citation type="journal article" date="2020" name="Antonie Van Leeuwenhoek">
        <title>Labilibaculum antarcticum sp. nov., a novel facultative anaerobic, psychrotorelant bacterium isolated from marine sediment of Antarctica.</title>
        <authorList>
            <person name="Watanabe M."/>
            <person name="Kojima H."/>
            <person name="Fukui M."/>
        </authorList>
    </citation>
    <scope>NUCLEOTIDE SEQUENCE [LARGE SCALE GENOMIC DNA]</scope>
    <source>
        <strain evidence="8">SPP2</strain>
    </source>
</reference>
<dbReference type="GO" id="GO:0005737">
    <property type="term" value="C:cytoplasm"/>
    <property type="evidence" value="ECO:0007669"/>
    <property type="project" value="UniProtKB-SubCell"/>
</dbReference>
<dbReference type="RefSeq" id="WP_096429456.1">
    <property type="nucleotide sequence ID" value="NZ_AP018042.1"/>
</dbReference>
<dbReference type="PANTHER" id="PTHR11265:SF0">
    <property type="entry name" value="12S RRNA N4-METHYLCYTIDINE METHYLTRANSFERASE"/>
    <property type="match status" value="1"/>
</dbReference>
<dbReference type="PANTHER" id="PTHR11265">
    <property type="entry name" value="S-ADENOSYL-METHYLTRANSFERASE MRAW"/>
    <property type="match status" value="1"/>
</dbReference>
<comment type="similarity">
    <text evidence="1 6">Belongs to the methyltransferase superfamily. RsmH family.</text>
</comment>
<keyword evidence="8" id="KW-1185">Reference proteome</keyword>
<dbReference type="Proteomes" id="UP000218267">
    <property type="component" value="Chromosome"/>
</dbReference>
<dbReference type="Gene3D" id="1.10.150.170">
    <property type="entry name" value="Putative methyltransferase TM0872, insert domain"/>
    <property type="match status" value="1"/>
</dbReference>
<sequence>MSTYHIPVLLGESIEGLDIKPDGIYVDLTFGGGGHSREILKHLTTGKLIGFDQDVDAEKNVPDDDRFIFVRHNFRYFKNFMKYLGYPKVDGILADLGVSSHEFDVAERGFSFRFDGDLDMRMNQDSNFTAADLLNEYSVEDLYRIFKFYGEVKNPGKLAHLVDTKRKEMPFTTIQHFKEVIVPCTPKFKEHKYLAQVFQAIRIEVNQEMDVLKEMLLQSADMLKPDGRLVVITYHSLEDRLVKNFIRDGKFDGSAEKDFFGNVQTPLTAINRKVIVPGEKEIELNGRARSAKLRIAQPKTD</sequence>
<dbReference type="SUPFAM" id="SSF81799">
    <property type="entry name" value="Putative methyltransferase TM0872, insert domain"/>
    <property type="match status" value="1"/>
</dbReference>
<evidence type="ECO:0000256" key="5">
    <source>
        <dbReference type="ARBA" id="ARBA00022691"/>
    </source>
</evidence>
<proteinExistence type="inferred from homology"/>
<evidence type="ECO:0000256" key="1">
    <source>
        <dbReference type="ARBA" id="ARBA00010396"/>
    </source>
</evidence>
<dbReference type="EC" id="2.1.1.199" evidence="6"/>
<dbReference type="OrthoDB" id="9806637at2"/>
<evidence type="ECO:0000313" key="8">
    <source>
        <dbReference type="Proteomes" id="UP000218267"/>
    </source>
</evidence>
<feature type="binding site" evidence="6">
    <location>
        <begin position="33"/>
        <end position="35"/>
    </location>
    <ligand>
        <name>S-adenosyl-L-methionine</name>
        <dbReference type="ChEBI" id="CHEBI:59789"/>
    </ligand>
</feature>
<dbReference type="KEGG" id="mbas:ALGA_2281"/>
<dbReference type="SUPFAM" id="SSF53335">
    <property type="entry name" value="S-adenosyl-L-methionine-dependent methyltransferases"/>
    <property type="match status" value="1"/>
</dbReference>
<dbReference type="PIRSF" id="PIRSF004486">
    <property type="entry name" value="MraW"/>
    <property type="match status" value="1"/>
</dbReference>
<accession>A0A1Y1CKN5</accession>
<protein>
    <recommendedName>
        <fullName evidence="6">Ribosomal RNA small subunit methyltransferase H</fullName>
        <ecNumber evidence="6">2.1.1.199</ecNumber>
    </recommendedName>
    <alternativeName>
        <fullName evidence="6">16S rRNA m(4)C1402 methyltransferase</fullName>
    </alternativeName>
    <alternativeName>
        <fullName evidence="6">rRNA (cytosine-N(4)-)-methyltransferase RsmH</fullName>
    </alternativeName>
</protein>
<dbReference type="HAMAP" id="MF_01007">
    <property type="entry name" value="16SrRNA_methyltr_H"/>
    <property type="match status" value="1"/>
</dbReference>
<reference evidence="7 8" key="1">
    <citation type="journal article" date="2018" name="Mar. Genomics">
        <title>Complete genome sequence of Marinifilaceae bacterium strain SPP2, isolated from the Antarctic marine sediment.</title>
        <authorList>
            <person name="Watanabe M."/>
            <person name="Kojima H."/>
            <person name="Fukui M."/>
        </authorList>
    </citation>
    <scope>NUCLEOTIDE SEQUENCE [LARGE SCALE GENOMIC DNA]</scope>
    <source>
        <strain evidence="7 8">SPP2</strain>
    </source>
</reference>
<dbReference type="Gene3D" id="3.40.50.150">
    <property type="entry name" value="Vaccinia Virus protein VP39"/>
    <property type="match status" value="1"/>
</dbReference>